<evidence type="ECO:0000313" key="2">
    <source>
        <dbReference type="EMBL" id="KAK1673241.1"/>
    </source>
</evidence>
<dbReference type="RefSeq" id="XP_060427244.1">
    <property type="nucleotide sequence ID" value="XM_060575397.1"/>
</dbReference>
<feature type="compositionally biased region" description="Basic and acidic residues" evidence="1">
    <location>
        <begin position="638"/>
        <end position="648"/>
    </location>
</feature>
<proteinExistence type="predicted"/>
<evidence type="ECO:0000313" key="3">
    <source>
        <dbReference type="Proteomes" id="UP001224890"/>
    </source>
</evidence>
<dbReference type="GeneID" id="85459923"/>
<organism evidence="2 3">
    <name type="scientific">Colletotrichum godetiae</name>
    <dbReference type="NCBI Taxonomy" id="1209918"/>
    <lineage>
        <taxon>Eukaryota</taxon>
        <taxon>Fungi</taxon>
        <taxon>Dikarya</taxon>
        <taxon>Ascomycota</taxon>
        <taxon>Pezizomycotina</taxon>
        <taxon>Sordariomycetes</taxon>
        <taxon>Hypocreomycetidae</taxon>
        <taxon>Glomerellales</taxon>
        <taxon>Glomerellaceae</taxon>
        <taxon>Colletotrichum</taxon>
        <taxon>Colletotrichum acutatum species complex</taxon>
    </lineage>
</organism>
<sequence length="741" mass="83006">MHLKSFTSFKSIKEIVRTKRGNQKAKREQKKLKRSKPRKNKRNKEKKFEPKNQHEAQHQSLDEDSEGQVSEEYLAWSFTSIAPQTFAQPLPWQRPSHLDDAFYADSAASCYRGSGIPPSSHASPNPTRSSTLNSILSSSGTSLSSATSIIRFLFHRRHSDTEISRSSPLSRQPEKRNSVPGLSPTFPRHITEESRQEVVPPRSEGVITRSVASNLEASRSVRAMAKPPMDMKALFASAERWEPSSAAFRETYESKVRPQLLDILKHNGPDDNYSLTVDRDIESMTRFVVVTTPEELPKEVSDKMRSHVSSCFPDSQELRVEVQFLRGHVKYAAGTVASRQDEHDESKGPRNSGRHNERMLGDSVSFEQSDCAATLGPAINLGGYDGWIVNWHLFHGISNWENLDNPSEVPRHRLFHPAYIDCRENESPLRIGKLQAYSGRMYRTTRPSRSLEHYAPGTPGEVVTDWAFCKAYSDEAQNCLRYAPPGIEVDDFSDPIQGVFEQHPRLQIVQTTGRSSGLRYAMVCETPADVRQYPNMPTREWYLENIKGALTSEEWNSQGPGVCGDSGAAIVQFKTGKLLGQIWGRDVYDDDRQIPRVTYFTHHWDIFDDIRERYPSMEGPRLVLRPNCHSLSNANSGDDAHGPSRLEADENTLYPSRPRSRACSSMGGADGVTESLSQSTLAQSMANSVVPGEGKAKDTLLENTLGGGLECRRDSQSRSAARISADDGVLMMRRSSAMLTV</sequence>
<feature type="region of interest" description="Disordered" evidence="1">
    <location>
        <begin position="14"/>
        <end position="66"/>
    </location>
</feature>
<reference evidence="2" key="1">
    <citation type="submission" date="2021-06" db="EMBL/GenBank/DDBJ databases">
        <title>Comparative genomics, transcriptomics and evolutionary studies reveal genomic signatures of adaptation to plant cell wall in hemibiotrophic fungi.</title>
        <authorList>
            <consortium name="DOE Joint Genome Institute"/>
            <person name="Baroncelli R."/>
            <person name="Diaz J.F."/>
            <person name="Benocci T."/>
            <person name="Peng M."/>
            <person name="Battaglia E."/>
            <person name="Haridas S."/>
            <person name="Andreopoulos W."/>
            <person name="Labutti K."/>
            <person name="Pangilinan J."/>
            <person name="Floch G.L."/>
            <person name="Makela M.R."/>
            <person name="Henrissat B."/>
            <person name="Grigoriev I.V."/>
            <person name="Crouch J.A."/>
            <person name="De Vries R.P."/>
            <person name="Sukno S.A."/>
            <person name="Thon M.R."/>
        </authorList>
    </citation>
    <scope>NUCLEOTIDE SEQUENCE</scope>
    <source>
        <strain evidence="2">CBS 193.32</strain>
    </source>
</reference>
<feature type="compositionally biased region" description="Polar residues" evidence="1">
    <location>
        <begin position="674"/>
        <end position="687"/>
    </location>
</feature>
<comment type="caution">
    <text evidence="2">The sequence shown here is derived from an EMBL/GenBank/DDBJ whole genome shotgun (WGS) entry which is preliminary data.</text>
</comment>
<keyword evidence="3" id="KW-1185">Reference proteome</keyword>
<feature type="region of interest" description="Disordered" evidence="1">
    <location>
        <begin position="161"/>
        <end position="204"/>
    </location>
</feature>
<name>A0AAJ0AG23_9PEZI</name>
<dbReference type="Proteomes" id="UP001224890">
    <property type="component" value="Unassembled WGS sequence"/>
</dbReference>
<dbReference type="AlphaFoldDB" id="A0AAJ0AG23"/>
<feature type="compositionally biased region" description="Basic residues" evidence="1">
    <location>
        <begin position="18"/>
        <end position="45"/>
    </location>
</feature>
<feature type="compositionally biased region" description="Basic and acidic residues" evidence="1">
    <location>
        <begin position="339"/>
        <end position="358"/>
    </location>
</feature>
<protein>
    <submittedName>
        <fullName evidence="2">Uncharacterized protein</fullName>
    </submittedName>
</protein>
<accession>A0AAJ0AG23</accession>
<evidence type="ECO:0000256" key="1">
    <source>
        <dbReference type="SAM" id="MobiDB-lite"/>
    </source>
</evidence>
<feature type="region of interest" description="Disordered" evidence="1">
    <location>
        <begin position="633"/>
        <end position="695"/>
    </location>
</feature>
<dbReference type="EMBL" id="JAHMHR010000032">
    <property type="protein sequence ID" value="KAK1673241.1"/>
    <property type="molecule type" value="Genomic_DNA"/>
</dbReference>
<feature type="compositionally biased region" description="Basic and acidic residues" evidence="1">
    <location>
        <begin position="46"/>
        <end position="61"/>
    </location>
</feature>
<feature type="region of interest" description="Disordered" evidence="1">
    <location>
        <begin position="335"/>
        <end position="358"/>
    </location>
</feature>
<gene>
    <name evidence="2" type="ORF">BDP55DRAFT_670640</name>
</gene>
<feature type="region of interest" description="Disordered" evidence="1">
    <location>
        <begin position="115"/>
        <end position="140"/>
    </location>
</feature>
<feature type="compositionally biased region" description="Low complexity" evidence="1">
    <location>
        <begin position="129"/>
        <end position="140"/>
    </location>
</feature>